<dbReference type="EMBL" id="LVLJ01002167">
    <property type="protein sequence ID" value="OAE26478.1"/>
    <property type="molecule type" value="Genomic_DNA"/>
</dbReference>
<organism evidence="2 3">
    <name type="scientific">Marchantia polymorpha subsp. ruderalis</name>
    <dbReference type="NCBI Taxonomy" id="1480154"/>
    <lineage>
        <taxon>Eukaryota</taxon>
        <taxon>Viridiplantae</taxon>
        <taxon>Streptophyta</taxon>
        <taxon>Embryophyta</taxon>
        <taxon>Marchantiophyta</taxon>
        <taxon>Marchantiopsida</taxon>
        <taxon>Marchantiidae</taxon>
        <taxon>Marchantiales</taxon>
        <taxon>Marchantiaceae</taxon>
        <taxon>Marchantia</taxon>
    </lineage>
</organism>
<feature type="region of interest" description="Disordered" evidence="1">
    <location>
        <begin position="40"/>
        <end position="157"/>
    </location>
</feature>
<evidence type="ECO:0000313" key="3">
    <source>
        <dbReference type="Proteomes" id="UP000077202"/>
    </source>
</evidence>
<proteinExistence type="predicted"/>
<sequence>MPGGGSVPDPLYSLYGGQFDPRRAPTRADAARLRFGQFPGVQVSESGGHSDEIASTYSPQPLSGGLNLGAILPASAHRPRSPVRVRGGDAGPPGSAMSVYTFGGREQEAESQAPYPSPNGVGSRGPSPEPYAPTPLPSPTYSPSPPPALVEAGGSSECPCPVCRVPWPHGWTVRFYSFDELRQLLGPVVSTASSPAPLQEGFSKSRPVVPTGAIEQGLGTSNL</sequence>
<feature type="compositionally biased region" description="Pro residues" evidence="1">
    <location>
        <begin position="127"/>
        <end position="148"/>
    </location>
</feature>
<accession>A0A176W078</accession>
<feature type="region of interest" description="Disordered" evidence="1">
    <location>
        <begin position="193"/>
        <end position="223"/>
    </location>
</feature>
<keyword evidence="3" id="KW-1185">Reference proteome</keyword>
<evidence type="ECO:0000313" key="2">
    <source>
        <dbReference type="EMBL" id="OAE26478.1"/>
    </source>
</evidence>
<feature type="compositionally biased region" description="Polar residues" evidence="1">
    <location>
        <begin position="43"/>
        <end position="61"/>
    </location>
</feature>
<evidence type="ECO:0000256" key="1">
    <source>
        <dbReference type="SAM" id="MobiDB-lite"/>
    </source>
</evidence>
<dbReference type="Proteomes" id="UP000077202">
    <property type="component" value="Unassembled WGS sequence"/>
</dbReference>
<comment type="caution">
    <text evidence="2">The sequence shown here is derived from an EMBL/GenBank/DDBJ whole genome shotgun (WGS) entry which is preliminary data.</text>
</comment>
<protein>
    <submittedName>
        <fullName evidence="2">Uncharacterized protein</fullName>
    </submittedName>
</protein>
<dbReference type="AlphaFoldDB" id="A0A176W078"/>
<gene>
    <name evidence="2" type="ORF">AXG93_815s1410</name>
</gene>
<reference evidence="2" key="1">
    <citation type="submission" date="2016-03" db="EMBL/GenBank/DDBJ databases">
        <title>Mechanisms controlling the formation of the plant cell surface in tip-growing cells are functionally conserved among land plants.</title>
        <authorList>
            <person name="Honkanen S."/>
            <person name="Jones V.A."/>
            <person name="Morieri G."/>
            <person name="Champion C."/>
            <person name="Hetherington A.J."/>
            <person name="Kelly S."/>
            <person name="Saint-Marcoux D."/>
            <person name="Proust H."/>
            <person name="Prescott H."/>
            <person name="Dolan L."/>
        </authorList>
    </citation>
    <scope>NUCLEOTIDE SEQUENCE [LARGE SCALE GENOMIC DNA]</scope>
    <source>
        <tissue evidence="2">Whole gametophyte</tissue>
    </source>
</reference>
<name>A0A176W078_MARPO</name>